<dbReference type="Gene3D" id="1.25.40.10">
    <property type="entry name" value="Tetratricopeptide repeat domain"/>
    <property type="match status" value="1"/>
</dbReference>
<name>A0A9N9C1X6_9GLOM</name>
<dbReference type="InterPro" id="IPR052945">
    <property type="entry name" value="Mitotic_Regulator"/>
</dbReference>
<dbReference type="InterPro" id="IPR006597">
    <property type="entry name" value="Sel1-like"/>
</dbReference>
<dbReference type="SMART" id="SM00671">
    <property type="entry name" value="SEL1"/>
    <property type="match status" value="3"/>
</dbReference>
<proteinExistence type="predicted"/>
<evidence type="ECO:0000313" key="1">
    <source>
        <dbReference type="EMBL" id="CAG8583698.1"/>
    </source>
</evidence>
<dbReference type="OrthoDB" id="2384430at2759"/>
<protein>
    <submittedName>
        <fullName evidence="1">13326_t:CDS:1</fullName>
    </submittedName>
</protein>
<sequence length="237" mass="27980">MDILERPNLCIPEITEEGKQKIAKLLKAFYDETYITGNDYQTKEYILEWCRTNNLPVTTLLEYLQSSIYHGEWSCLRAFCYNYEIGTPKNERLALRWYKIAAANKDSFAANQIGWFYQNGLSTRKNNEKAIKYFEKSAREGHPHGCSNLGHAYRWVNMRAAFYWYLRAAETGYPSAYKYVGCCYQDGAGCVKDPHEFLRWSVRYEERRKEIENIKKKAKKDEVVKNLVLFQINMFET</sequence>
<keyword evidence="2" id="KW-1185">Reference proteome</keyword>
<dbReference type="PANTHER" id="PTHR43628">
    <property type="entry name" value="ACTIVATOR OF C KINASE PROTEIN 1-RELATED"/>
    <property type="match status" value="1"/>
</dbReference>
<reference evidence="1" key="1">
    <citation type="submission" date="2021-06" db="EMBL/GenBank/DDBJ databases">
        <authorList>
            <person name="Kallberg Y."/>
            <person name="Tangrot J."/>
            <person name="Rosling A."/>
        </authorList>
    </citation>
    <scope>NUCLEOTIDE SEQUENCE</scope>
    <source>
        <strain evidence="1">FL130A</strain>
    </source>
</reference>
<dbReference type="AlphaFoldDB" id="A0A9N9C1X6"/>
<dbReference type="SUPFAM" id="SSF81901">
    <property type="entry name" value="HCP-like"/>
    <property type="match status" value="1"/>
</dbReference>
<organism evidence="1 2">
    <name type="scientific">Ambispora leptoticha</name>
    <dbReference type="NCBI Taxonomy" id="144679"/>
    <lineage>
        <taxon>Eukaryota</taxon>
        <taxon>Fungi</taxon>
        <taxon>Fungi incertae sedis</taxon>
        <taxon>Mucoromycota</taxon>
        <taxon>Glomeromycotina</taxon>
        <taxon>Glomeromycetes</taxon>
        <taxon>Archaeosporales</taxon>
        <taxon>Ambisporaceae</taxon>
        <taxon>Ambispora</taxon>
    </lineage>
</organism>
<dbReference type="Pfam" id="PF08238">
    <property type="entry name" value="Sel1"/>
    <property type="match status" value="4"/>
</dbReference>
<accession>A0A9N9C1X6</accession>
<evidence type="ECO:0000313" key="2">
    <source>
        <dbReference type="Proteomes" id="UP000789508"/>
    </source>
</evidence>
<comment type="caution">
    <text evidence="1">The sequence shown here is derived from an EMBL/GenBank/DDBJ whole genome shotgun (WGS) entry which is preliminary data.</text>
</comment>
<dbReference type="InterPro" id="IPR011990">
    <property type="entry name" value="TPR-like_helical_dom_sf"/>
</dbReference>
<gene>
    <name evidence="1" type="ORF">ALEPTO_LOCUS7385</name>
</gene>
<dbReference type="EMBL" id="CAJVPS010003153">
    <property type="protein sequence ID" value="CAG8583698.1"/>
    <property type="molecule type" value="Genomic_DNA"/>
</dbReference>
<dbReference type="Proteomes" id="UP000789508">
    <property type="component" value="Unassembled WGS sequence"/>
</dbReference>
<dbReference type="PANTHER" id="PTHR43628:SF1">
    <property type="entry name" value="CHITIN SYNTHASE REGULATORY FACTOR 2-RELATED"/>
    <property type="match status" value="1"/>
</dbReference>